<evidence type="ECO:0000256" key="2">
    <source>
        <dbReference type="ARBA" id="ARBA00022475"/>
    </source>
</evidence>
<feature type="transmembrane region" description="Helical" evidence="6">
    <location>
        <begin position="36"/>
        <end position="56"/>
    </location>
</feature>
<dbReference type="AlphaFoldDB" id="A0A918YY73"/>
<keyword evidence="4 6" id="KW-1133">Transmembrane helix</keyword>
<protein>
    <recommendedName>
        <fullName evidence="10">Flagellar protein</fullName>
    </recommendedName>
</protein>
<comment type="subcellular location">
    <subcellularLocation>
        <location evidence="1">Cell membrane</location>
    </subcellularLocation>
</comment>
<keyword evidence="7" id="KW-0732">Signal</keyword>
<feature type="signal peptide" evidence="7">
    <location>
        <begin position="1"/>
        <end position="20"/>
    </location>
</feature>
<keyword evidence="3 6" id="KW-0812">Transmembrane</keyword>
<evidence type="ECO:0000256" key="3">
    <source>
        <dbReference type="ARBA" id="ARBA00022692"/>
    </source>
</evidence>
<dbReference type="Proteomes" id="UP000636453">
    <property type="component" value="Unassembled WGS sequence"/>
</dbReference>
<keyword evidence="9" id="KW-1185">Reference proteome</keyword>
<sequence length="126" mass="12954">MTAFPAFVSSLASLPAPAFAAVAPTAGEVPLVAEIAGIVLPIVLLIGALAAVLYLLRKRHGIASRDAPLSVVQVLAVGARERIVVVRTRSGRALAVGVASHSVRLIASLGEDDLGTRAQSVDHMDE</sequence>
<dbReference type="GO" id="GO:0016020">
    <property type="term" value="C:membrane"/>
    <property type="evidence" value="ECO:0007669"/>
    <property type="project" value="InterPro"/>
</dbReference>
<evidence type="ECO:0000313" key="8">
    <source>
        <dbReference type="EMBL" id="GHE26416.1"/>
    </source>
</evidence>
<accession>A0A918YY73</accession>
<gene>
    <name evidence="8" type="ORF">GCM10007167_04550</name>
</gene>
<evidence type="ECO:0000256" key="7">
    <source>
        <dbReference type="SAM" id="SignalP"/>
    </source>
</evidence>
<evidence type="ECO:0000256" key="5">
    <source>
        <dbReference type="ARBA" id="ARBA00023136"/>
    </source>
</evidence>
<dbReference type="Pfam" id="PF04347">
    <property type="entry name" value="FliO"/>
    <property type="match status" value="1"/>
</dbReference>
<dbReference type="EMBL" id="BNCF01000001">
    <property type="protein sequence ID" value="GHE26416.1"/>
    <property type="molecule type" value="Genomic_DNA"/>
</dbReference>
<reference evidence="8" key="1">
    <citation type="journal article" date="2014" name="Int. J. Syst. Evol. Microbiol.">
        <title>Complete genome sequence of Corynebacterium casei LMG S-19264T (=DSM 44701T), isolated from a smear-ripened cheese.</title>
        <authorList>
            <consortium name="US DOE Joint Genome Institute (JGI-PGF)"/>
            <person name="Walter F."/>
            <person name="Albersmeier A."/>
            <person name="Kalinowski J."/>
            <person name="Ruckert C."/>
        </authorList>
    </citation>
    <scope>NUCLEOTIDE SEQUENCE</scope>
    <source>
        <strain evidence="8">KCTC 32020</strain>
    </source>
</reference>
<keyword evidence="5 6" id="KW-0472">Membrane</keyword>
<keyword evidence="2" id="KW-1003">Cell membrane</keyword>
<dbReference type="GO" id="GO:0044781">
    <property type="term" value="P:bacterial-type flagellum organization"/>
    <property type="evidence" value="ECO:0007669"/>
    <property type="project" value="InterPro"/>
</dbReference>
<name>A0A918YY73_9GAMM</name>
<evidence type="ECO:0000256" key="1">
    <source>
        <dbReference type="ARBA" id="ARBA00004236"/>
    </source>
</evidence>
<evidence type="ECO:0000256" key="6">
    <source>
        <dbReference type="SAM" id="Phobius"/>
    </source>
</evidence>
<evidence type="ECO:0000313" key="9">
    <source>
        <dbReference type="Proteomes" id="UP000636453"/>
    </source>
</evidence>
<evidence type="ECO:0008006" key="10">
    <source>
        <dbReference type="Google" id="ProtNLM"/>
    </source>
</evidence>
<proteinExistence type="predicted"/>
<organism evidence="8 9">
    <name type="scientific">Vulcaniibacterium thermophilum</name>
    <dbReference type="NCBI Taxonomy" id="1169913"/>
    <lineage>
        <taxon>Bacteria</taxon>
        <taxon>Pseudomonadati</taxon>
        <taxon>Pseudomonadota</taxon>
        <taxon>Gammaproteobacteria</taxon>
        <taxon>Lysobacterales</taxon>
        <taxon>Lysobacteraceae</taxon>
        <taxon>Vulcaniibacterium</taxon>
    </lineage>
</organism>
<evidence type="ECO:0000256" key="4">
    <source>
        <dbReference type="ARBA" id="ARBA00022989"/>
    </source>
</evidence>
<reference evidence="8" key="2">
    <citation type="submission" date="2020-09" db="EMBL/GenBank/DDBJ databases">
        <authorList>
            <person name="Sun Q."/>
            <person name="Kim S."/>
        </authorList>
    </citation>
    <scope>NUCLEOTIDE SEQUENCE</scope>
    <source>
        <strain evidence="8">KCTC 32020</strain>
    </source>
</reference>
<feature type="chain" id="PRO_5037310546" description="Flagellar protein" evidence="7">
    <location>
        <begin position="21"/>
        <end position="126"/>
    </location>
</feature>
<comment type="caution">
    <text evidence="8">The sequence shown here is derived from an EMBL/GenBank/DDBJ whole genome shotgun (WGS) entry which is preliminary data.</text>
</comment>
<dbReference type="InterPro" id="IPR022781">
    <property type="entry name" value="Flagellar_biosynth_FliO"/>
</dbReference>